<gene>
    <name evidence="1" type="ORF">DWX41_16595</name>
</gene>
<evidence type="ECO:0000313" key="1">
    <source>
        <dbReference type="EMBL" id="RGC28345.1"/>
    </source>
</evidence>
<dbReference type="GeneID" id="93336414"/>
<organism evidence="1 2">
    <name type="scientific">Hungatella hathewayi</name>
    <dbReference type="NCBI Taxonomy" id="154046"/>
    <lineage>
        <taxon>Bacteria</taxon>
        <taxon>Bacillati</taxon>
        <taxon>Bacillota</taxon>
        <taxon>Clostridia</taxon>
        <taxon>Lachnospirales</taxon>
        <taxon>Lachnospiraceae</taxon>
        <taxon>Hungatella</taxon>
    </lineage>
</organism>
<dbReference type="EMBL" id="QVIA01000020">
    <property type="protein sequence ID" value="RGC28345.1"/>
    <property type="molecule type" value="Genomic_DNA"/>
</dbReference>
<sequence length="247" mass="26161">MPKFNEYTEKTNPDDVDIFLLQDAASTRKISFLNIFNRIKTKLGLGELATKSKVAQSDLEAALANLIAGKLTSSGIANNLTTTDTTKVLAAPQGKALLESITSALTLIGSLDALTTTEKTNLVGSINELVTSLTALNSNLNASNFALTNSTYYPTTSVFVSGRVVQLQCAGLILKDVPANSEFVIGTLPAAYRPSYKIVKYVLGGGTTSRLFRISIDVDGKVTYTPTADIATGVGVNINETFVAKPS</sequence>
<dbReference type="Pfam" id="PF22337">
    <property type="entry name" value="Phage_fiber_rpt"/>
    <property type="match status" value="1"/>
</dbReference>
<dbReference type="Proteomes" id="UP000261111">
    <property type="component" value="Unassembled WGS sequence"/>
</dbReference>
<dbReference type="RefSeq" id="WP_117441107.1">
    <property type="nucleotide sequence ID" value="NZ_QVIA01000020.1"/>
</dbReference>
<accession>A0A3E2WMN0</accession>
<dbReference type="InterPro" id="IPR054500">
    <property type="entry name" value="Phage_fiber_rpt"/>
</dbReference>
<evidence type="ECO:0008006" key="3">
    <source>
        <dbReference type="Google" id="ProtNLM"/>
    </source>
</evidence>
<name>A0A3E2WMN0_9FIRM</name>
<evidence type="ECO:0000313" key="2">
    <source>
        <dbReference type="Proteomes" id="UP000261111"/>
    </source>
</evidence>
<proteinExistence type="predicted"/>
<protein>
    <recommendedName>
        <fullName evidence="3">Tail fiber protein</fullName>
    </recommendedName>
</protein>
<reference evidence="1 2" key="1">
    <citation type="submission" date="2018-08" db="EMBL/GenBank/DDBJ databases">
        <title>A genome reference for cultivated species of the human gut microbiota.</title>
        <authorList>
            <person name="Zou Y."/>
            <person name="Xue W."/>
            <person name="Luo G."/>
        </authorList>
    </citation>
    <scope>NUCLEOTIDE SEQUENCE [LARGE SCALE GENOMIC DNA]</scope>
    <source>
        <strain evidence="1 2">AF19-21</strain>
    </source>
</reference>
<dbReference type="AlphaFoldDB" id="A0A3E2WMN0"/>
<comment type="caution">
    <text evidence="1">The sequence shown here is derived from an EMBL/GenBank/DDBJ whole genome shotgun (WGS) entry which is preliminary data.</text>
</comment>